<gene>
    <name evidence="2" type="ORF">SAMN04488116_1604</name>
</gene>
<keyword evidence="3" id="KW-1185">Reference proteome</keyword>
<dbReference type="Gene3D" id="3.40.630.30">
    <property type="match status" value="1"/>
</dbReference>
<dbReference type="RefSeq" id="WP_073178122.1">
    <property type="nucleotide sequence ID" value="NZ_FQWL01000002.1"/>
</dbReference>
<evidence type="ECO:0000313" key="2">
    <source>
        <dbReference type="EMBL" id="SHG52542.1"/>
    </source>
</evidence>
<dbReference type="EMBL" id="FQWL01000002">
    <property type="protein sequence ID" value="SHG52542.1"/>
    <property type="molecule type" value="Genomic_DNA"/>
</dbReference>
<dbReference type="AlphaFoldDB" id="A0A1M5KIB2"/>
<name>A0A1M5KIB2_9FLAO</name>
<evidence type="ECO:0000313" key="3">
    <source>
        <dbReference type="Proteomes" id="UP000184532"/>
    </source>
</evidence>
<protein>
    <submittedName>
        <fullName evidence="2">Acetyltransferase (GNAT) domain-containing protein</fullName>
    </submittedName>
</protein>
<dbReference type="Proteomes" id="UP000184532">
    <property type="component" value="Unassembled WGS sequence"/>
</dbReference>
<dbReference type="STRING" id="570519.SAMN04488116_1604"/>
<organism evidence="2 3">
    <name type="scientific">Flagellimonas flava</name>
    <dbReference type="NCBI Taxonomy" id="570519"/>
    <lineage>
        <taxon>Bacteria</taxon>
        <taxon>Pseudomonadati</taxon>
        <taxon>Bacteroidota</taxon>
        <taxon>Flavobacteriia</taxon>
        <taxon>Flavobacteriales</taxon>
        <taxon>Flavobacteriaceae</taxon>
        <taxon>Flagellimonas</taxon>
    </lineage>
</organism>
<keyword evidence="2" id="KW-0808">Transferase</keyword>
<reference evidence="3" key="1">
    <citation type="submission" date="2016-11" db="EMBL/GenBank/DDBJ databases">
        <authorList>
            <person name="Varghese N."/>
            <person name="Submissions S."/>
        </authorList>
    </citation>
    <scope>NUCLEOTIDE SEQUENCE [LARGE SCALE GENOMIC DNA]</scope>
    <source>
        <strain evidence="3">DSM 22638</strain>
    </source>
</reference>
<sequence>MITYQQVTSDWQLQQILLLQQENLPKNLTAEAIKNQGFLTVEHTYEVLEEMNSECGHIIALENEKLVGYALCMHPKFAQSIEILKPMFREINAVVEGKKNYMVMGQVCVSKSHRGKGVFRGLYKAMKEKLPQGIDTIITEVDASNLRSIHAHEAVGFRELKRYLEDGREWVLIVLQ</sequence>
<evidence type="ECO:0000259" key="1">
    <source>
        <dbReference type="PROSITE" id="PS51186"/>
    </source>
</evidence>
<feature type="domain" description="N-acetyltransferase" evidence="1">
    <location>
        <begin position="2"/>
        <end position="176"/>
    </location>
</feature>
<dbReference type="Pfam" id="PF00583">
    <property type="entry name" value="Acetyltransf_1"/>
    <property type="match status" value="1"/>
</dbReference>
<dbReference type="InterPro" id="IPR016181">
    <property type="entry name" value="Acyl_CoA_acyltransferase"/>
</dbReference>
<proteinExistence type="predicted"/>
<dbReference type="GO" id="GO:0016747">
    <property type="term" value="F:acyltransferase activity, transferring groups other than amino-acyl groups"/>
    <property type="evidence" value="ECO:0007669"/>
    <property type="project" value="InterPro"/>
</dbReference>
<accession>A0A1M5KIB2</accession>
<dbReference type="SUPFAM" id="SSF55729">
    <property type="entry name" value="Acyl-CoA N-acyltransferases (Nat)"/>
    <property type="match status" value="1"/>
</dbReference>
<dbReference type="InterPro" id="IPR000182">
    <property type="entry name" value="GNAT_dom"/>
</dbReference>
<dbReference type="OrthoDB" id="5109343at2"/>
<dbReference type="PROSITE" id="PS51186">
    <property type="entry name" value="GNAT"/>
    <property type="match status" value="1"/>
</dbReference>